<evidence type="ECO:0000259" key="9">
    <source>
        <dbReference type="Pfam" id="PF04136"/>
    </source>
</evidence>
<evidence type="ECO:0000256" key="4">
    <source>
        <dbReference type="ARBA" id="ARBA00022448"/>
    </source>
</evidence>
<dbReference type="PANTHER" id="PTHR13302:SF8">
    <property type="entry name" value="CONSERVED OLIGOMERIC GOLGI COMPLEX SUBUNIT 3"/>
    <property type="match status" value="1"/>
</dbReference>
<evidence type="ECO:0000256" key="5">
    <source>
        <dbReference type="ARBA" id="ARBA00022927"/>
    </source>
</evidence>
<dbReference type="GO" id="GO:0017119">
    <property type="term" value="C:Golgi transport complex"/>
    <property type="evidence" value="ECO:0007669"/>
    <property type="project" value="TreeGrafter"/>
</dbReference>
<dbReference type="Pfam" id="PF20671">
    <property type="entry name" value="COG3_C"/>
    <property type="match status" value="1"/>
</dbReference>
<feature type="domain" description="Conserved oligomeric Golgi complex subunit 3 N-terminal" evidence="9">
    <location>
        <begin position="173"/>
        <end position="261"/>
    </location>
</feature>
<dbReference type="GO" id="GO:0006886">
    <property type="term" value="P:intracellular protein transport"/>
    <property type="evidence" value="ECO:0007669"/>
    <property type="project" value="InterPro"/>
</dbReference>
<comment type="caution">
    <text evidence="11">The sequence shown here is derived from an EMBL/GenBank/DDBJ whole genome shotgun (WGS) entry which is preliminary data.</text>
</comment>
<evidence type="ECO:0000313" key="11">
    <source>
        <dbReference type="EMBL" id="KAF3540986.1"/>
    </source>
</evidence>
<sequence length="810" mass="91937">MATKVASSPSLPKSGAISKGYNFASTWDQSAPLTEEQQAAIVSLSHAVAERPFPANLVHEYVYRPEYGLSVSAEDTNLGDSGVIEVVLVNKNQKDLFDKECDTVGFASAFVFYKWFTDLELAMKSEVSDSHVVPRLNVADDYLANRFVSTKFLPFQDSIKASVVVCDLRNYPTQVDETLDLFNELQLQHQTVTTKTKTLHDAFDRLLMEKQKLMEFAEALRSKLNYFDELENISSNFYSPNMSVSNSNFVPLLKRLDECISNYPTQVDETLDLFNELQLQHQTVTTKTKTLHDAFDRLLMEKQKLMEFAEALRSKLNYFDELENVQAAFRGTDGNKASVSEGVEASVIYVRFKAAASELKPVLEEIESRSARKEYVQILAECHRLYCDQRLSLVKGIVHQRVSEVSKKEALPSLTRSGCAYLMQVCHMEYQLFTHFFPASSEEVSSLAPLVDPLSTYLYDILRPKLIHEANIDLLCELVHILKVEVLGEQSARQSEPLVGLRPTLQRILADVNERLTFRARTYIRDEAQDDENADVFKTWYPPLEKTLSCLSKLYHCLEPADAVEVCSLSVQKASKLVIKRSTTMDGQLFLIKHLLILREQIVPFDIEFSVTHKELDFSHLLEHLRRILRGQVSLFDWSRSTSLARTLSPRVLESQIDAKKELEKCLKTTCEEFIMSVTKLVVDPMLSFVTKVTAIKVALSTGTQNQKVDSVMAKPLKEQAFATPDKVAELVQKVYAAMQQELLPILAKMKLYLQNPSTRTILFKPIKTNIVEAHTQVESLLKAEYSVEEQADVNMISIQDLQTQLDNLL</sequence>
<gene>
    <name evidence="11" type="ORF">F2Q69_00020645</name>
</gene>
<evidence type="ECO:0000256" key="1">
    <source>
        <dbReference type="ARBA" id="ARBA00004395"/>
    </source>
</evidence>
<dbReference type="AlphaFoldDB" id="A0A8S9QGP8"/>
<proteinExistence type="inferred from homology"/>
<dbReference type="InterPro" id="IPR007265">
    <property type="entry name" value="COG_su3"/>
</dbReference>
<comment type="similarity">
    <text evidence="2">Belongs to the COG3 family.</text>
</comment>
<evidence type="ECO:0000256" key="6">
    <source>
        <dbReference type="ARBA" id="ARBA00023034"/>
    </source>
</evidence>
<dbReference type="InterPro" id="IPR048685">
    <property type="entry name" value="COG3_C"/>
</dbReference>
<dbReference type="GO" id="GO:0006891">
    <property type="term" value="P:intra-Golgi vesicle-mediated transport"/>
    <property type="evidence" value="ECO:0007669"/>
    <property type="project" value="TreeGrafter"/>
</dbReference>
<feature type="domain" description="Conserved oligomeric Golgi complex subunit 3 N-terminal" evidence="9">
    <location>
        <begin position="265"/>
        <end position="330"/>
    </location>
</feature>
<dbReference type="GO" id="GO:0007030">
    <property type="term" value="P:Golgi organization"/>
    <property type="evidence" value="ECO:0007669"/>
    <property type="project" value="TreeGrafter"/>
</dbReference>
<keyword evidence="5" id="KW-0653">Protein transport</keyword>
<comment type="subcellular location">
    <subcellularLocation>
        <location evidence="1">Golgi apparatus membrane</location>
        <topology evidence="1">Peripheral membrane protein</topology>
    </subcellularLocation>
</comment>
<organism evidence="11 12">
    <name type="scientific">Brassica cretica</name>
    <name type="common">Mustard</name>
    <dbReference type="NCBI Taxonomy" id="69181"/>
    <lineage>
        <taxon>Eukaryota</taxon>
        <taxon>Viridiplantae</taxon>
        <taxon>Streptophyta</taxon>
        <taxon>Embryophyta</taxon>
        <taxon>Tracheophyta</taxon>
        <taxon>Spermatophyta</taxon>
        <taxon>Magnoliopsida</taxon>
        <taxon>eudicotyledons</taxon>
        <taxon>Gunneridae</taxon>
        <taxon>Pentapetalae</taxon>
        <taxon>rosids</taxon>
        <taxon>malvids</taxon>
        <taxon>Brassicales</taxon>
        <taxon>Brassicaceae</taxon>
        <taxon>Brassiceae</taxon>
        <taxon>Brassica</taxon>
    </lineage>
</organism>
<dbReference type="GO" id="GO:0000139">
    <property type="term" value="C:Golgi membrane"/>
    <property type="evidence" value="ECO:0007669"/>
    <property type="project" value="UniProtKB-SubCell"/>
</dbReference>
<dbReference type="Pfam" id="PF04136">
    <property type="entry name" value="COG3_N"/>
    <property type="match status" value="2"/>
</dbReference>
<keyword evidence="6" id="KW-0333">Golgi apparatus</keyword>
<dbReference type="Proteomes" id="UP000712600">
    <property type="component" value="Unassembled WGS sequence"/>
</dbReference>
<accession>A0A8S9QGP8</accession>
<reference evidence="11" key="1">
    <citation type="submission" date="2019-12" db="EMBL/GenBank/DDBJ databases">
        <title>Genome sequencing and annotation of Brassica cretica.</title>
        <authorList>
            <person name="Studholme D.J."/>
            <person name="Sarris P."/>
        </authorList>
    </citation>
    <scope>NUCLEOTIDE SEQUENCE</scope>
    <source>
        <strain evidence="11">PFS-109/04</strain>
        <tissue evidence="11">Leaf</tissue>
    </source>
</reference>
<evidence type="ECO:0000256" key="8">
    <source>
        <dbReference type="ARBA" id="ARBA00031339"/>
    </source>
</evidence>
<dbReference type="InterPro" id="IPR048320">
    <property type="entry name" value="COG3_N"/>
</dbReference>
<evidence type="ECO:0000256" key="7">
    <source>
        <dbReference type="ARBA" id="ARBA00023136"/>
    </source>
</evidence>
<feature type="domain" description="Conserved oligomeric Golgi complex subunit 3 C-terminal" evidence="10">
    <location>
        <begin position="346"/>
        <end position="621"/>
    </location>
</feature>
<protein>
    <recommendedName>
        <fullName evidence="3">Conserved oligomeric Golgi complex subunit 3</fullName>
    </recommendedName>
    <alternativeName>
        <fullName evidence="8">Component of oligomeric Golgi complex 3</fullName>
    </alternativeName>
</protein>
<dbReference type="EMBL" id="QGKX02001290">
    <property type="protein sequence ID" value="KAF3540986.1"/>
    <property type="molecule type" value="Genomic_DNA"/>
</dbReference>
<evidence type="ECO:0000259" key="10">
    <source>
        <dbReference type="Pfam" id="PF20671"/>
    </source>
</evidence>
<keyword evidence="7" id="KW-0472">Membrane</keyword>
<evidence type="ECO:0000313" key="12">
    <source>
        <dbReference type="Proteomes" id="UP000712600"/>
    </source>
</evidence>
<keyword evidence="4" id="KW-0813">Transport</keyword>
<dbReference type="PANTHER" id="PTHR13302">
    <property type="entry name" value="CONSERVED OLIGOMERIC GOLGI COMPLEX COMPONENT 3"/>
    <property type="match status" value="1"/>
</dbReference>
<dbReference type="GO" id="GO:0005801">
    <property type="term" value="C:cis-Golgi network"/>
    <property type="evidence" value="ECO:0007669"/>
    <property type="project" value="InterPro"/>
</dbReference>
<evidence type="ECO:0000256" key="2">
    <source>
        <dbReference type="ARBA" id="ARBA00009936"/>
    </source>
</evidence>
<name>A0A8S9QGP8_BRACR</name>
<evidence type="ECO:0000256" key="3">
    <source>
        <dbReference type="ARBA" id="ARBA00020976"/>
    </source>
</evidence>